<dbReference type="PANTHER" id="PTHR31569">
    <property type="entry name" value="SWIM-TYPE DOMAIN-CONTAINING PROTEIN"/>
    <property type="match status" value="1"/>
</dbReference>
<dbReference type="Pfam" id="PF04434">
    <property type="entry name" value="SWIM"/>
    <property type="match status" value="1"/>
</dbReference>
<dbReference type="Pfam" id="PF21056">
    <property type="entry name" value="ZSWIM1-3_RNaseH-like"/>
    <property type="match status" value="1"/>
</dbReference>
<evidence type="ECO:0000313" key="4">
    <source>
        <dbReference type="WBParaSite" id="SMRG1_97880.1"/>
    </source>
</evidence>
<dbReference type="WBParaSite" id="SMRG1_97880.1">
    <property type="protein sequence ID" value="SMRG1_97880.1"/>
    <property type="gene ID" value="SMRG1_97880"/>
</dbReference>
<dbReference type="PANTHER" id="PTHR31569:SF4">
    <property type="entry name" value="SWIM-TYPE DOMAIN-CONTAINING PROTEIN"/>
    <property type="match status" value="1"/>
</dbReference>
<dbReference type="Proteomes" id="UP000050790">
    <property type="component" value="Unassembled WGS sequence"/>
</dbReference>
<evidence type="ECO:0000313" key="3">
    <source>
        <dbReference type="Proteomes" id="UP000050790"/>
    </source>
</evidence>
<keyword evidence="1" id="KW-0863">Zinc-finger</keyword>
<dbReference type="InterPro" id="IPR052579">
    <property type="entry name" value="Zinc_finger_SWIM"/>
</dbReference>
<protein>
    <recommendedName>
        <fullName evidence="2">SWIM-type domain-containing protein</fullName>
    </recommendedName>
</protein>
<proteinExistence type="predicted"/>
<dbReference type="InterPro" id="IPR048324">
    <property type="entry name" value="ZSWIM1-3_RNaseH-like"/>
</dbReference>
<organism evidence="3 4">
    <name type="scientific">Schistosoma margrebowiei</name>
    <dbReference type="NCBI Taxonomy" id="48269"/>
    <lineage>
        <taxon>Eukaryota</taxon>
        <taxon>Metazoa</taxon>
        <taxon>Spiralia</taxon>
        <taxon>Lophotrochozoa</taxon>
        <taxon>Platyhelminthes</taxon>
        <taxon>Trematoda</taxon>
        <taxon>Digenea</taxon>
        <taxon>Strigeidida</taxon>
        <taxon>Schistosomatoidea</taxon>
        <taxon>Schistosomatidae</taxon>
        <taxon>Schistosoma</taxon>
    </lineage>
</organism>
<feature type="domain" description="SWIM-type" evidence="2">
    <location>
        <begin position="496"/>
        <end position="528"/>
    </location>
</feature>
<reference evidence="4" key="1">
    <citation type="submission" date="2023-11" db="UniProtKB">
        <authorList>
            <consortium name="WormBaseParasite"/>
        </authorList>
    </citation>
    <scope>IDENTIFICATION</scope>
</reference>
<evidence type="ECO:0000259" key="2">
    <source>
        <dbReference type="PROSITE" id="PS50966"/>
    </source>
</evidence>
<accession>A0AA85APG1</accession>
<sequence>MSTEGASCSSEISVDVSDAFQRIMLNKRFGSWIEFDNALKDFHKITHTHYVHAESRLLKDVRYKYLFVVFRCTFGRKRKSEGLNVNKKPSKFLNCQSMFRVRLEGQQYVIKSYNMSHNHPCTSSWMVCDPFSRRLSAEEKENLKPVILHCQSTDEVIESIKERTGKQVTAADVKNLKAELSTGWTRKQVLQIMRQNGEVREHAENGCITAICFSSYDQIRLYNQYPEVVCIDSTYKTNNKKYSLFQLVVTDNCGRGRTVMFAWTQKEKRADVTWILDKFKEIMGDTTKTETFVMDCARSESAAVRITHGHANIILCAFHVIRAFRKKTTDKILKTYLTRLVTAETVGRFNQYYRIINRRDRVIGQYLSRYWMPRKAMWARAFYGSVLTLGNNTNNRVESLNRQIKRYVRKSDSLHKCMYKAFKWSSMTFSRKSIEDEIVSRRTYSYDAPQRLIPLLNMLTPFARCKVLYELKKMRFVNCEYESGEWLFMADRGQHYEVDLSICQCNCSTFNMCRYPCRHLLLAYVKRRNLT</sequence>
<dbReference type="InterPro" id="IPR007527">
    <property type="entry name" value="Znf_SWIM"/>
</dbReference>
<dbReference type="GO" id="GO:0008270">
    <property type="term" value="F:zinc ion binding"/>
    <property type="evidence" value="ECO:0007669"/>
    <property type="project" value="UniProtKB-KW"/>
</dbReference>
<keyword evidence="1" id="KW-0479">Metal-binding</keyword>
<dbReference type="AlphaFoldDB" id="A0AA85APG1"/>
<dbReference type="PROSITE" id="PS50966">
    <property type="entry name" value="ZF_SWIM"/>
    <property type="match status" value="1"/>
</dbReference>
<keyword evidence="1" id="KW-0862">Zinc</keyword>
<evidence type="ECO:0000256" key="1">
    <source>
        <dbReference type="PROSITE-ProRule" id="PRU00325"/>
    </source>
</evidence>
<name>A0AA85APG1_9TREM</name>